<dbReference type="Gene3D" id="1.20.1250.20">
    <property type="entry name" value="MFS general substrate transporter like domains"/>
    <property type="match status" value="1"/>
</dbReference>
<reference evidence="2 3" key="1">
    <citation type="journal article" date="2019" name="Nat. Ecol. Evol.">
        <title>Megaphylogeny resolves global patterns of mushroom evolution.</title>
        <authorList>
            <person name="Varga T."/>
            <person name="Krizsan K."/>
            <person name="Foldi C."/>
            <person name="Dima B."/>
            <person name="Sanchez-Garcia M."/>
            <person name="Sanchez-Ramirez S."/>
            <person name="Szollosi G.J."/>
            <person name="Szarkandi J.G."/>
            <person name="Papp V."/>
            <person name="Albert L."/>
            <person name="Andreopoulos W."/>
            <person name="Angelini C."/>
            <person name="Antonin V."/>
            <person name="Barry K.W."/>
            <person name="Bougher N.L."/>
            <person name="Buchanan P."/>
            <person name="Buyck B."/>
            <person name="Bense V."/>
            <person name="Catcheside P."/>
            <person name="Chovatia M."/>
            <person name="Cooper J."/>
            <person name="Damon W."/>
            <person name="Desjardin D."/>
            <person name="Finy P."/>
            <person name="Geml J."/>
            <person name="Haridas S."/>
            <person name="Hughes K."/>
            <person name="Justo A."/>
            <person name="Karasinski D."/>
            <person name="Kautmanova I."/>
            <person name="Kiss B."/>
            <person name="Kocsube S."/>
            <person name="Kotiranta H."/>
            <person name="LaButti K.M."/>
            <person name="Lechner B.E."/>
            <person name="Liimatainen K."/>
            <person name="Lipzen A."/>
            <person name="Lukacs Z."/>
            <person name="Mihaltcheva S."/>
            <person name="Morgado L.N."/>
            <person name="Niskanen T."/>
            <person name="Noordeloos M.E."/>
            <person name="Ohm R.A."/>
            <person name="Ortiz-Santana B."/>
            <person name="Ovrebo C."/>
            <person name="Racz N."/>
            <person name="Riley R."/>
            <person name="Savchenko A."/>
            <person name="Shiryaev A."/>
            <person name="Soop K."/>
            <person name="Spirin V."/>
            <person name="Szebenyi C."/>
            <person name="Tomsovsky M."/>
            <person name="Tulloss R.E."/>
            <person name="Uehling J."/>
            <person name="Grigoriev I.V."/>
            <person name="Vagvolgyi C."/>
            <person name="Papp T."/>
            <person name="Martin F.M."/>
            <person name="Miettinen O."/>
            <person name="Hibbett D.S."/>
            <person name="Nagy L.G."/>
        </authorList>
    </citation>
    <scope>NUCLEOTIDE SEQUENCE [LARGE SCALE GENOMIC DNA]</scope>
    <source>
        <strain evidence="2 3">CBS 962.96</strain>
    </source>
</reference>
<proteinExistence type="predicted"/>
<dbReference type="EMBL" id="ML179058">
    <property type="protein sequence ID" value="THV04263.1"/>
    <property type="molecule type" value="Genomic_DNA"/>
</dbReference>
<feature type="compositionally biased region" description="Polar residues" evidence="1">
    <location>
        <begin position="122"/>
        <end position="141"/>
    </location>
</feature>
<keyword evidence="3" id="KW-1185">Reference proteome</keyword>
<evidence type="ECO:0000256" key="1">
    <source>
        <dbReference type="SAM" id="MobiDB-lite"/>
    </source>
</evidence>
<evidence type="ECO:0000313" key="3">
    <source>
        <dbReference type="Proteomes" id="UP000297245"/>
    </source>
</evidence>
<evidence type="ECO:0000313" key="2">
    <source>
        <dbReference type="EMBL" id="THV04263.1"/>
    </source>
</evidence>
<dbReference type="InterPro" id="IPR036259">
    <property type="entry name" value="MFS_trans_sf"/>
</dbReference>
<feature type="region of interest" description="Disordered" evidence="1">
    <location>
        <begin position="122"/>
        <end position="150"/>
    </location>
</feature>
<sequence length="399" mass="43620">MGFFLYLDGGLQARFGDWGVVDNANVWVIEGHDSATKGIIVCSYLFVCSFAVTMGPVSWTYPAEIVSFPSSLSLYIFRSRTNPSSPLFRLPGLPSPSTRPQYPLKIRGKAVSLATVSKMDLTSLSHGPSHPVLNTSLGKPTSSSSSPDPDQNKITLHPFIYSNTHSSNNNGSNELSQQECKSWYEHCVMITSIIAWVRVFASIGQSLPFDNDIAGWENGIRKSKLQRPQRNLEMYFQVFADAASATAIVPTSIPVPISPTGTIEQPLFNLSSSQIHDNTSSPTPQSSEIFLSYNIASWEDGTCKYGFTVSVVLVESGLYQVSVVPSSRWASSSPSSSTSPPYHSPPLTSASSPSTLDLFFSALQQRHLLASSIINFEFATGCSDCKRELGYRIQRAERD</sequence>
<protein>
    <submittedName>
        <fullName evidence="2">Uncharacterized protein</fullName>
    </submittedName>
</protein>
<gene>
    <name evidence="2" type="ORF">K435DRAFT_851084</name>
</gene>
<name>A0A4S8MMV4_DENBC</name>
<dbReference type="Proteomes" id="UP000297245">
    <property type="component" value="Unassembled WGS sequence"/>
</dbReference>
<organism evidence="2 3">
    <name type="scientific">Dendrothele bispora (strain CBS 962.96)</name>
    <dbReference type="NCBI Taxonomy" id="1314807"/>
    <lineage>
        <taxon>Eukaryota</taxon>
        <taxon>Fungi</taxon>
        <taxon>Dikarya</taxon>
        <taxon>Basidiomycota</taxon>
        <taxon>Agaricomycotina</taxon>
        <taxon>Agaricomycetes</taxon>
        <taxon>Agaricomycetidae</taxon>
        <taxon>Agaricales</taxon>
        <taxon>Agaricales incertae sedis</taxon>
        <taxon>Dendrothele</taxon>
    </lineage>
</organism>
<dbReference type="AlphaFoldDB" id="A0A4S8MMV4"/>
<accession>A0A4S8MMV4</accession>
<dbReference type="OrthoDB" id="4142200at2759"/>
<feature type="region of interest" description="Disordered" evidence="1">
    <location>
        <begin position="328"/>
        <end position="348"/>
    </location>
</feature>